<evidence type="ECO:0000256" key="5">
    <source>
        <dbReference type="ARBA" id="ARBA00022771"/>
    </source>
</evidence>
<dbReference type="Proteomes" id="UP000790833">
    <property type="component" value="Unassembled WGS sequence"/>
</dbReference>
<dbReference type="InterPro" id="IPR000612">
    <property type="entry name" value="PMP3"/>
</dbReference>
<feature type="domain" description="FYVE-type" evidence="11">
    <location>
        <begin position="419"/>
        <end position="538"/>
    </location>
</feature>
<evidence type="ECO:0000256" key="9">
    <source>
        <dbReference type="PROSITE-ProRule" id="PRU00091"/>
    </source>
</evidence>
<evidence type="ECO:0000259" key="11">
    <source>
        <dbReference type="PROSITE" id="PS50178"/>
    </source>
</evidence>
<dbReference type="InterPro" id="IPR000306">
    <property type="entry name" value="Znf_FYVE"/>
</dbReference>
<sequence>MNSEKVVAIILAIFLPPLAVFMKVGLGGQFWLNYITIVLLHAMIDMSDSGNNTRGVTTTKMDIPPAVGSSDLQACVSSVRDNSSLAGKEQDIPTELPPFSFRKKPIMYTSIHSNSGSSIIFKDFDYDEQIRAPRMANSTTAAAIVKRSDDEQDSTHEASPLNTHMLPLPSSKDPPAKYHPAIFDLTKPTRRFSVPEVPEGDDFILNYTTNNYIYNKENTTTYFSNLGDGRIRNQPSLNNLTSNTNEPSTVISNDKLKCMYELKKPMCVPAVLRPNTATSNGNFHSHLMAPNNNESGLGLEHASSSSSPLEFTLNSSVMAVKNDNSPTGSLNTSLVSGLLIHPMSSRFPVSPELEAVRTNSTSMSLITGTTSGIFEGCNTLDKVVSHDPELTSDSNWRKDSSLQLFSGEDMKEPTHIHWKPQNEFCMKCFESFGLLRRRRRHHCRFCGLLICSYCLQESKVETNTNINFVAYGSQGRDVKNRPRTNESYRSGKEGDNIAPKGILLDGNARFVIPINNAFDVFSHFKASKVCKNCGELYGKLLTDVRGQRLPFNFVFIENPYVKKRLAGGPNPMLSKGERGQSVVVLTGGNGTGIGSTNISSDFLTPITSID</sequence>
<evidence type="ECO:0000256" key="8">
    <source>
        <dbReference type="ARBA" id="ARBA00023136"/>
    </source>
</evidence>
<dbReference type="GO" id="GO:0008270">
    <property type="term" value="F:zinc ion binding"/>
    <property type="evidence" value="ECO:0007669"/>
    <property type="project" value="UniProtKB-KW"/>
</dbReference>
<dbReference type="InterPro" id="IPR011011">
    <property type="entry name" value="Znf_FYVE_PHD"/>
</dbReference>
<evidence type="ECO:0000256" key="4">
    <source>
        <dbReference type="ARBA" id="ARBA00022723"/>
    </source>
</evidence>
<comment type="subcellular location">
    <subcellularLocation>
        <location evidence="1">Membrane</location>
    </subcellularLocation>
</comment>
<accession>A0A9P7VEG9</accession>
<keyword evidence="8" id="KW-0472">Membrane</keyword>
<dbReference type="Pfam" id="PF01679">
    <property type="entry name" value="Pmp3"/>
    <property type="match status" value="1"/>
</dbReference>
<organism evidence="12 13">
    <name type="scientific">Scheffersomyces spartinae</name>
    <dbReference type="NCBI Taxonomy" id="45513"/>
    <lineage>
        <taxon>Eukaryota</taxon>
        <taxon>Fungi</taxon>
        <taxon>Dikarya</taxon>
        <taxon>Ascomycota</taxon>
        <taxon>Saccharomycotina</taxon>
        <taxon>Pichiomycetes</taxon>
        <taxon>Debaryomycetaceae</taxon>
        <taxon>Scheffersomyces</taxon>
    </lineage>
</organism>
<keyword evidence="6" id="KW-0862">Zinc</keyword>
<evidence type="ECO:0000313" key="13">
    <source>
        <dbReference type="Proteomes" id="UP000790833"/>
    </source>
</evidence>
<reference evidence="12" key="1">
    <citation type="submission" date="2021-03" db="EMBL/GenBank/DDBJ databases">
        <authorList>
            <person name="Palmer J.M."/>
        </authorList>
    </citation>
    <scope>NUCLEOTIDE SEQUENCE</scope>
    <source>
        <strain evidence="12">ARV_011</strain>
    </source>
</reference>
<dbReference type="GO" id="GO:0032266">
    <property type="term" value="F:phosphatidylinositol-3-phosphate binding"/>
    <property type="evidence" value="ECO:0007669"/>
    <property type="project" value="UniProtKB-ARBA"/>
</dbReference>
<evidence type="ECO:0000256" key="6">
    <source>
        <dbReference type="ARBA" id="ARBA00022833"/>
    </source>
</evidence>
<evidence type="ECO:0000256" key="2">
    <source>
        <dbReference type="ARBA" id="ARBA00009530"/>
    </source>
</evidence>
<name>A0A9P7VEG9_9ASCO</name>
<evidence type="ECO:0000256" key="7">
    <source>
        <dbReference type="ARBA" id="ARBA00022989"/>
    </source>
</evidence>
<dbReference type="AlphaFoldDB" id="A0A9P7VEG9"/>
<dbReference type="Pfam" id="PF01363">
    <property type="entry name" value="FYVE"/>
    <property type="match status" value="1"/>
</dbReference>
<comment type="caution">
    <text evidence="12">The sequence shown here is derived from an EMBL/GenBank/DDBJ whole genome shotgun (WGS) entry which is preliminary data.</text>
</comment>
<dbReference type="Gene3D" id="3.30.40.10">
    <property type="entry name" value="Zinc/RING finger domain, C3HC4 (zinc finger)"/>
    <property type="match status" value="1"/>
</dbReference>
<feature type="compositionally biased region" description="Basic and acidic residues" evidence="10">
    <location>
        <begin position="146"/>
        <end position="156"/>
    </location>
</feature>
<evidence type="ECO:0000256" key="3">
    <source>
        <dbReference type="ARBA" id="ARBA00022692"/>
    </source>
</evidence>
<protein>
    <recommendedName>
        <fullName evidence="11">FYVE-type domain-containing protein</fullName>
    </recommendedName>
</protein>
<comment type="similarity">
    <text evidence="2">Belongs to the UPF0057 (PMP3) family.</text>
</comment>
<proteinExistence type="inferred from homology"/>
<feature type="region of interest" description="Disordered" evidence="10">
    <location>
        <begin position="145"/>
        <end position="173"/>
    </location>
</feature>
<dbReference type="GeneID" id="66113568"/>
<dbReference type="RefSeq" id="XP_043051727.1">
    <property type="nucleotide sequence ID" value="XM_043191050.1"/>
</dbReference>
<dbReference type="PROSITE" id="PS01309">
    <property type="entry name" value="UPF0057"/>
    <property type="match status" value="1"/>
</dbReference>
<dbReference type="PROSITE" id="PS50178">
    <property type="entry name" value="ZF_FYVE"/>
    <property type="match status" value="1"/>
</dbReference>
<dbReference type="EMBL" id="JAHMUF010000001">
    <property type="protein sequence ID" value="KAG7196182.1"/>
    <property type="molecule type" value="Genomic_DNA"/>
</dbReference>
<dbReference type="SUPFAM" id="SSF57903">
    <property type="entry name" value="FYVE/PHD zinc finger"/>
    <property type="match status" value="1"/>
</dbReference>
<dbReference type="InterPro" id="IPR017455">
    <property type="entry name" value="Znf_FYVE-rel"/>
</dbReference>
<evidence type="ECO:0000313" key="12">
    <source>
        <dbReference type="EMBL" id="KAG7196182.1"/>
    </source>
</evidence>
<dbReference type="OrthoDB" id="2802411at2759"/>
<keyword evidence="5 9" id="KW-0863">Zinc-finger</keyword>
<evidence type="ECO:0000256" key="10">
    <source>
        <dbReference type="SAM" id="MobiDB-lite"/>
    </source>
</evidence>
<dbReference type="GO" id="GO:0016020">
    <property type="term" value="C:membrane"/>
    <property type="evidence" value="ECO:0007669"/>
    <property type="project" value="UniProtKB-SubCell"/>
</dbReference>
<dbReference type="SMART" id="SM00064">
    <property type="entry name" value="FYVE"/>
    <property type="match status" value="1"/>
</dbReference>
<keyword evidence="7" id="KW-1133">Transmembrane helix</keyword>
<gene>
    <name evidence="12" type="ORF">KQ657_000194</name>
</gene>
<evidence type="ECO:0000256" key="1">
    <source>
        <dbReference type="ARBA" id="ARBA00004370"/>
    </source>
</evidence>
<dbReference type="InterPro" id="IPR013083">
    <property type="entry name" value="Znf_RING/FYVE/PHD"/>
</dbReference>
<keyword evidence="13" id="KW-1185">Reference proteome</keyword>
<keyword evidence="3" id="KW-0812">Transmembrane</keyword>
<keyword evidence="4" id="KW-0479">Metal-binding</keyword>